<keyword evidence="3" id="KW-1185">Reference proteome</keyword>
<feature type="transmembrane region" description="Helical" evidence="1">
    <location>
        <begin position="102"/>
        <end position="125"/>
    </location>
</feature>
<feature type="transmembrane region" description="Helical" evidence="1">
    <location>
        <begin position="279"/>
        <end position="300"/>
    </location>
</feature>
<keyword evidence="1" id="KW-0812">Transmembrane</keyword>
<feature type="transmembrane region" description="Helical" evidence="1">
    <location>
        <begin position="145"/>
        <end position="166"/>
    </location>
</feature>
<feature type="transmembrane region" description="Helical" evidence="1">
    <location>
        <begin position="312"/>
        <end position="332"/>
    </location>
</feature>
<proteinExistence type="predicted"/>
<feature type="transmembrane region" description="Helical" evidence="1">
    <location>
        <begin position="64"/>
        <end position="82"/>
    </location>
</feature>
<feature type="transmembrane region" description="Helical" evidence="1">
    <location>
        <begin position="378"/>
        <end position="399"/>
    </location>
</feature>
<comment type="caution">
    <text evidence="2">The sequence shown here is derived from an EMBL/GenBank/DDBJ whole genome shotgun (WGS) entry which is preliminary data.</text>
</comment>
<reference evidence="2 3" key="1">
    <citation type="submission" date="2019-02" db="EMBL/GenBank/DDBJ databases">
        <title>Bacterial novel species Emticicia sp. 17J42-9 isolated from soil.</title>
        <authorList>
            <person name="Jung H.-Y."/>
        </authorList>
    </citation>
    <scope>NUCLEOTIDE SEQUENCE [LARGE SCALE GENOMIC DNA]</scope>
    <source>
        <strain evidence="2 3">17J42-9</strain>
    </source>
</reference>
<keyword evidence="1" id="KW-0472">Membrane</keyword>
<feature type="transmembrane region" description="Helical" evidence="1">
    <location>
        <begin position="187"/>
        <end position="206"/>
    </location>
</feature>
<protein>
    <submittedName>
        <fullName evidence="2">Uncharacterized protein</fullName>
    </submittedName>
</protein>
<organism evidence="2 3">
    <name type="scientific">Emticicia agri</name>
    <dbReference type="NCBI Taxonomy" id="2492393"/>
    <lineage>
        <taxon>Bacteria</taxon>
        <taxon>Pseudomonadati</taxon>
        <taxon>Bacteroidota</taxon>
        <taxon>Cytophagia</taxon>
        <taxon>Cytophagales</taxon>
        <taxon>Leadbetterellaceae</taxon>
        <taxon>Emticicia</taxon>
    </lineage>
</organism>
<accession>A0A4Q5LTL0</accession>
<keyword evidence="1" id="KW-1133">Transmembrane helix</keyword>
<dbReference type="RefSeq" id="WP_130024019.1">
    <property type="nucleotide sequence ID" value="NZ_SEWF01000070.1"/>
</dbReference>
<evidence type="ECO:0000313" key="2">
    <source>
        <dbReference type="EMBL" id="RYU92827.1"/>
    </source>
</evidence>
<evidence type="ECO:0000313" key="3">
    <source>
        <dbReference type="Proteomes" id="UP000293162"/>
    </source>
</evidence>
<dbReference type="AlphaFoldDB" id="A0A4Q5LTL0"/>
<dbReference type="OrthoDB" id="919086at2"/>
<feature type="transmembrane region" description="Helical" evidence="1">
    <location>
        <begin position="243"/>
        <end position="259"/>
    </location>
</feature>
<sequence length="408" mass="46057">MQTTVNHSLTKQKAHSSTATFLLGIPLYVYVGVVASKLVILGILWDIAWHMSIGRDGLFSPPHVVVYIGAATAGLFAGYQVLKTSFWGSVIEKNKMVHFWGIFYSSLGGLFSIWGGIAALTSAPFDDWWHNTYGLDVQIFSPPHTVLLLGLMGVQVGAMVSVSAMLNRKEKIAYLSAKQNAIRTKRLQWMFVFAAGFLITSVFTTLSEFLDRWSMHDILFYQIGSVAFPLFLLATSRGSGMKWGATYIAITFMVFHWGVNATLRLLPAEPLLGPIYNKITTYQTLGFPVLLVFPAIGLDWLRDRFSAINDWWLSLIVGFTYVVIFFVVHYPFGNFILESPLARNWFWGSASWSYPNEPDWEYRYKFADWNITKGIDKWATGLGIALLLSLVSTRIGLVWGKWLQKVQR</sequence>
<name>A0A4Q5LTL0_9BACT</name>
<feature type="transmembrane region" description="Helical" evidence="1">
    <location>
        <begin position="21"/>
        <end position="44"/>
    </location>
</feature>
<feature type="transmembrane region" description="Helical" evidence="1">
    <location>
        <begin position="218"/>
        <end position="236"/>
    </location>
</feature>
<evidence type="ECO:0000256" key="1">
    <source>
        <dbReference type="SAM" id="Phobius"/>
    </source>
</evidence>
<dbReference type="Proteomes" id="UP000293162">
    <property type="component" value="Unassembled WGS sequence"/>
</dbReference>
<dbReference type="EMBL" id="SEWF01000070">
    <property type="protein sequence ID" value="RYU92827.1"/>
    <property type="molecule type" value="Genomic_DNA"/>
</dbReference>
<gene>
    <name evidence="2" type="ORF">EWM59_25255</name>
</gene>